<dbReference type="PANTHER" id="PTHR36981:SF11">
    <property type="entry name" value="P2X PURINOCEPTOR 7-LIKE"/>
    <property type="match status" value="1"/>
</dbReference>
<reference evidence="1" key="1">
    <citation type="submission" date="2016-05" db="EMBL/GenBank/DDBJ databases">
        <title>WGS assembly of Xenopus laevis.</title>
        <authorList>
            <person name="Session A."/>
            <person name="Uno Y."/>
            <person name="Kwon T."/>
            <person name="Chapman J."/>
            <person name="Toyoda A."/>
            <person name="Takahashi S."/>
            <person name="Fukui A."/>
            <person name="Hikosaka A."/>
            <person name="Putnam N."/>
            <person name="Stites J."/>
            <person name="Van Heeringen S."/>
            <person name="Quigley I."/>
            <person name="Heinz S."/>
            <person name="Hellsten U."/>
            <person name="Lyons J."/>
            <person name="Suzuki A."/>
            <person name="Kondo M."/>
            <person name="Ogino H."/>
            <person name="Ochi H."/>
            <person name="Bogdanovic O."/>
            <person name="Lister R."/>
            <person name="Georgiou G."/>
            <person name="Paranjpe S."/>
            <person name="Van Kruijsbergen I."/>
            <person name="Mozaffari S."/>
            <person name="Shu S."/>
            <person name="Schmutz J."/>
            <person name="Jenkins J."/>
            <person name="Grimwood J."/>
            <person name="Carlson J."/>
            <person name="Mitros T."/>
            <person name="Simakov O."/>
            <person name="Heald R."/>
            <person name="Miller K."/>
            <person name="Haudenschild C."/>
            <person name="Kuroki Y."/>
            <person name="Tanaka T."/>
            <person name="Michiue T."/>
            <person name="Watanabe M."/>
            <person name="Kinoshita T."/>
            <person name="Ohta Y."/>
            <person name="Mawaribuchi S."/>
            <person name="Suzuki Y."/>
            <person name="Haramoto Y."/>
            <person name="Yamamoto T."/>
            <person name="Takagi C."/>
            <person name="Kitzman J."/>
            <person name="Shendure J."/>
            <person name="Nakayama T."/>
            <person name="Izutsu Y."/>
            <person name="Robert J."/>
            <person name="Dichmann D."/>
            <person name="Flajnik M."/>
            <person name="Houston D."/>
            <person name="Marcotte E."/>
            <person name="Wallingford J."/>
            <person name="Ito Y."/>
            <person name="Asashima M."/>
            <person name="Ueno N."/>
            <person name="Matsuda Y."/>
            <person name="Jan Veenstra G."/>
            <person name="Fujiyama A."/>
            <person name="Harland R."/>
            <person name="Taira M."/>
            <person name="Rokhsar D.S."/>
        </authorList>
    </citation>
    <scope>NUCLEOTIDE SEQUENCE</scope>
    <source>
        <strain evidence="1">J</strain>
        <tissue evidence="1">Blood</tissue>
    </source>
</reference>
<name>A0A974BS18_XENLA</name>
<protein>
    <submittedName>
        <fullName evidence="1">Uncharacterized protein</fullName>
    </submittedName>
</protein>
<dbReference type="EMBL" id="KV467235">
    <property type="protein sequence ID" value="OCT57086.1"/>
    <property type="molecule type" value="Genomic_DNA"/>
</dbReference>
<accession>A0A974BS18</accession>
<organism evidence="1">
    <name type="scientific">Xenopus laevis</name>
    <name type="common">African clawed frog</name>
    <dbReference type="NCBI Taxonomy" id="8355"/>
    <lineage>
        <taxon>Eukaryota</taxon>
        <taxon>Metazoa</taxon>
        <taxon>Chordata</taxon>
        <taxon>Craniata</taxon>
        <taxon>Vertebrata</taxon>
        <taxon>Euteleostomi</taxon>
        <taxon>Amphibia</taxon>
        <taxon>Batrachia</taxon>
        <taxon>Anura</taxon>
        <taxon>Pipoidea</taxon>
        <taxon>Pipidae</taxon>
        <taxon>Xenopodinae</taxon>
        <taxon>Xenopus</taxon>
        <taxon>Xenopus</taxon>
    </lineage>
</organism>
<gene>
    <name evidence="1" type="ORF">XELAEV_18004023mg</name>
</gene>
<evidence type="ECO:0000313" key="1">
    <source>
        <dbReference type="EMBL" id="OCT57086.1"/>
    </source>
</evidence>
<dbReference type="AlphaFoldDB" id="A0A974BS18"/>
<dbReference type="Proteomes" id="UP000694892">
    <property type="component" value="Unassembled WGS sequence"/>
</dbReference>
<dbReference type="PANTHER" id="PTHR36981">
    <property type="entry name" value="ZGC:195170"/>
    <property type="match status" value="1"/>
</dbReference>
<sequence length="123" mass="14254">MPTVDESLCCNEIHDFQQFLDQEHKDITHNQDMLRLCLNSHLLLEFMIKFRGRTSARTFRIHYNRCIKLHIGLSPLGLLGANLLIPIPSCAVHLVRSTFPDPQGQYMGFFWAEDYPAQHMALD</sequence>
<proteinExistence type="predicted"/>